<proteinExistence type="predicted"/>
<accession>J9FFZ3</accession>
<reference evidence="1" key="1">
    <citation type="journal article" date="2012" name="PLoS ONE">
        <title>Gene sets for utilization of primary and secondary nutrition supplies in the distal gut of endangered iberian lynx.</title>
        <authorList>
            <person name="Alcaide M."/>
            <person name="Messina E."/>
            <person name="Richter M."/>
            <person name="Bargiela R."/>
            <person name="Peplies J."/>
            <person name="Huws S.A."/>
            <person name="Newbold C.J."/>
            <person name="Golyshin P.N."/>
            <person name="Simon M.A."/>
            <person name="Lopez G."/>
            <person name="Yakimov M.M."/>
            <person name="Ferrer M."/>
        </authorList>
    </citation>
    <scope>NUCLEOTIDE SEQUENCE</scope>
</reference>
<sequence>AQSTDLTASARKVLNIPDGRTLETLQAELQAAAQAQQQAAGM</sequence>
<comment type="caution">
    <text evidence="1">The sequence shown here is derived from an EMBL/GenBank/DDBJ whole genome shotgun (WGS) entry which is preliminary data.</text>
</comment>
<name>J9FFZ3_9ZZZZ</name>
<dbReference type="EMBL" id="AMCI01006727">
    <property type="protein sequence ID" value="EJW93846.1"/>
    <property type="molecule type" value="Genomic_DNA"/>
</dbReference>
<feature type="non-terminal residue" evidence="1">
    <location>
        <position position="1"/>
    </location>
</feature>
<protein>
    <submittedName>
        <fullName evidence="1">Uncharacterized protein</fullName>
    </submittedName>
</protein>
<organism evidence="1">
    <name type="scientific">gut metagenome</name>
    <dbReference type="NCBI Taxonomy" id="749906"/>
    <lineage>
        <taxon>unclassified sequences</taxon>
        <taxon>metagenomes</taxon>
        <taxon>organismal metagenomes</taxon>
    </lineage>
</organism>
<dbReference type="AlphaFoldDB" id="J9FFZ3"/>
<evidence type="ECO:0000313" key="1">
    <source>
        <dbReference type="EMBL" id="EJW93846.1"/>
    </source>
</evidence>
<gene>
    <name evidence="1" type="ORF">EVA_18048</name>
</gene>